<dbReference type="GO" id="GO:0046872">
    <property type="term" value="F:metal ion binding"/>
    <property type="evidence" value="ECO:0007669"/>
    <property type="project" value="UniProtKB-KW"/>
</dbReference>
<evidence type="ECO:0000256" key="3">
    <source>
        <dbReference type="ARBA" id="ARBA00023004"/>
    </source>
</evidence>
<organism evidence="6 7">
    <name type="scientific">Phototrophicus methaneseepsis</name>
    <dbReference type="NCBI Taxonomy" id="2710758"/>
    <lineage>
        <taxon>Bacteria</taxon>
        <taxon>Bacillati</taxon>
        <taxon>Chloroflexota</taxon>
        <taxon>Candidatus Thermofontia</taxon>
        <taxon>Phototrophicales</taxon>
        <taxon>Phototrophicaceae</taxon>
        <taxon>Phototrophicus</taxon>
    </lineage>
</organism>
<keyword evidence="3" id="KW-0408">Iron</keyword>
<dbReference type="InterPro" id="IPR024569">
    <property type="entry name" value="LutB_C"/>
</dbReference>
<keyword evidence="4" id="KW-0411">Iron-sulfur</keyword>
<dbReference type="EMBL" id="CP062983">
    <property type="protein sequence ID" value="QPC81373.1"/>
    <property type="molecule type" value="Genomic_DNA"/>
</dbReference>
<dbReference type="PANTHER" id="PTHR47153:SF2">
    <property type="entry name" value="LACTATE UTILIZATION PROTEIN B"/>
    <property type="match status" value="1"/>
</dbReference>
<dbReference type="InterPro" id="IPR017900">
    <property type="entry name" value="4Fe4S_Fe_S_CS"/>
</dbReference>
<evidence type="ECO:0000256" key="4">
    <source>
        <dbReference type="ARBA" id="ARBA00023014"/>
    </source>
</evidence>
<dbReference type="GO" id="GO:0051539">
    <property type="term" value="F:4 iron, 4 sulfur cluster binding"/>
    <property type="evidence" value="ECO:0007669"/>
    <property type="project" value="UniProtKB-KW"/>
</dbReference>
<dbReference type="GO" id="GO:0006089">
    <property type="term" value="P:lactate metabolic process"/>
    <property type="evidence" value="ECO:0007669"/>
    <property type="project" value="InterPro"/>
</dbReference>
<dbReference type="PROSITE" id="PS00198">
    <property type="entry name" value="4FE4S_FER_1"/>
    <property type="match status" value="1"/>
</dbReference>
<dbReference type="InterPro" id="IPR024185">
    <property type="entry name" value="FTHF_cligase-like_sf"/>
</dbReference>
<evidence type="ECO:0000259" key="5">
    <source>
        <dbReference type="PROSITE" id="PS51379"/>
    </source>
</evidence>
<protein>
    <submittedName>
        <fullName evidence="6">Iron-sulfur cluster-binding protein</fullName>
    </submittedName>
</protein>
<dbReference type="InterPro" id="IPR037171">
    <property type="entry name" value="NagB/RpiA_transferase-like"/>
</dbReference>
<reference evidence="6 7" key="1">
    <citation type="submission" date="2020-02" db="EMBL/GenBank/DDBJ databases">
        <authorList>
            <person name="Zheng R.K."/>
            <person name="Sun C.M."/>
        </authorList>
    </citation>
    <scope>NUCLEOTIDE SEQUENCE [LARGE SCALE GENOMIC DNA]</scope>
    <source>
        <strain evidence="7">rifampicinis</strain>
    </source>
</reference>
<dbReference type="PROSITE" id="PS51379">
    <property type="entry name" value="4FE4S_FER_2"/>
    <property type="match status" value="1"/>
</dbReference>
<dbReference type="Proteomes" id="UP000594468">
    <property type="component" value="Chromosome"/>
</dbReference>
<dbReference type="InterPro" id="IPR017896">
    <property type="entry name" value="4Fe4S_Fe-S-bd"/>
</dbReference>
<evidence type="ECO:0000256" key="1">
    <source>
        <dbReference type="ARBA" id="ARBA00022485"/>
    </source>
</evidence>
<keyword evidence="2" id="KW-0479">Metal-binding</keyword>
<dbReference type="PANTHER" id="PTHR47153">
    <property type="entry name" value="LACTATE UTILIZATION PROTEIN B"/>
    <property type="match status" value="1"/>
</dbReference>
<keyword evidence="7" id="KW-1185">Reference proteome</keyword>
<evidence type="ECO:0000313" key="7">
    <source>
        <dbReference type="Proteomes" id="UP000594468"/>
    </source>
</evidence>
<dbReference type="SUPFAM" id="SSF100950">
    <property type="entry name" value="NagB/RpiA/CoA transferase-like"/>
    <property type="match status" value="1"/>
</dbReference>
<sequence length="467" mass="51773">MQVTSNNFISLADIALHKPDLQEAVSDGTRRAYYKRAAAMFSEGQEHGEFMRQQAAEAKRRALRNLPDNLELAEKNLKENGFQVKWAVDADEAQKLVIDILKSHQATLVTKSKSMLSEEIGLNHALEAVGARVVETDLGEYIIQLNHEPPSHIVAPVIHKTKPEIRDIFVRELGMEPTDDAGEMVAFARKMLRADFLASHVGISGGNFVIAETGSLGLVMNEGNGRMCTSVPDVHIALVGIEKVIETVEDYATLDQVLTRTGTGQKLTVYTNIINGPRREGEADGPREVYIIFVDNGRSDVYATTYAEALSCIRCGACQNACPVYRSVGGHSYGWVYGGPIGAVLTPLYTGLENASPLPHASSLCGSCKQVCPVDIDLPRMLLDLRRDLVQQKVDDKWKTPMRIWAFGMQSPMRFEMGGRAARLGKAMVGDHLPSVLGNWTEYRDFPDFAPKSFHQMWRDRQKGREQ</sequence>
<dbReference type="Pfam" id="PF02589">
    <property type="entry name" value="LUD_dom"/>
    <property type="match status" value="1"/>
</dbReference>
<dbReference type="Gene3D" id="3.40.50.10420">
    <property type="entry name" value="NagB/RpiA/CoA transferase-like"/>
    <property type="match status" value="1"/>
</dbReference>
<feature type="domain" description="4Fe-4S ferredoxin-type" evidence="5">
    <location>
        <begin position="302"/>
        <end position="333"/>
    </location>
</feature>
<dbReference type="AlphaFoldDB" id="A0A7S8IE16"/>
<dbReference type="Pfam" id="PF13183">
    <property type="entry name" value="Fer4_8"/>
    <property type="match status" value="1"/>
</dbReference>
<gene>
    <name evidence="6" type="ORF">G4Y79_16940</name>
</gene>
<dbReference type="InterPro" id="IPR004452">
    <property type="entry name" value="LutB/LldF"/>
</dbReference>
<evidence type="ECO:0000256" key="2">
    <source>
        <dbReference type="ARBA" id="ARBA00022723"/>
    </source>
</evidence>
<dbReference type="InterPro" id="IPR003741">
    <property type="entry name" value="LUD_dom"/>
</dbReference>
<keyword evidence="1" id="KW-0004">4Fe-4S</keyword>
<dbReference type="Pfam" id="PF11870">
    <property type="entry name" value="LutB_C"/>
    <property type="match status" value="1"/>
</dbReference>
<dbReference type="NCBIfam" id="TIGR00273">
    <property type="entry name" value="LutB/LldF family L-lactate oxidation iron-sulfur protein"/>
    <property type="match status" value="1"/>
</dbReference>
<evidence type="ECO:0000313" key="6">
    <source>
        <dbReference type="EMBL" id="QPC81373.1"/>
    </source>
</evidence>
<dbReference type="RefSeq" id="WP_195169446.1">
    <property type="nucleotide sequence ID" value="NZ_CP062983.1"/>
</dbReference>
<accession>A0A7S8IE16</accession>
<dbReference type="SUPFAM" id="SSF46548">
    <property type="entry name" value="alpha-helical ferredoxin"/>
    <property type="match status" value="1"/>
</dbReference>
<name>A0A7S8IE16_9CHLR</name>
<dbReference type="KEGG" id="pmet:G4Y79_16940"/>
<proteinExistence type="predicted"/>